<keyword evidence="2" id="KW-1185">Reference proteome</keyword>
<dbReference type="PANTHER" id="PTHR31891">
    <property type="entry name" value="FORMAMIDASE C869.04-RELATED"/>
    <property type="match status" value="1"/>
</dbReference>
<dbReference type="Gene3D" id="3.10.28.20">
    <property type="entry name" value="Acetamidase/Formamidase-like domains"/>
    <property type="match status" value="1"/>
</dbReference>
<dbReference type="Gene3D" id="2.40.10.120">
    <property type="match status" value="1"/>
</dbReference>
<gene>
    <name evidence="1" type="ORF">OBO34_05280</name>
</gene>
<evidence type="ECO:0000313" key="2">
    <source>
        <dbReference type="Proteomes" id="UP001065549"/>
    </source>
</evidence>
<reference evidence="1" key="1">
    <citation type="submission" date="2022-09" db="EMBL/GenBank/DDBJ databases">
        <title>Culturomic study of gut microbiota in children with autism spectrum disorder.</title>
        <authorList>
            <person name="Efimov B.A."/>
            <person name="Chaplin A.V."/>
            <person name="Sokolova S.R."/>
            <person name="Pikina A.P."/>
            <person name="Korzhanova M."/>
            <person name="Belova V."/>
            <person name="Korostin D."/>
        </authorList>
    </citation>
    <scope>NUCLEOTIDE SEQUENCE</scope>
    <source>
        <strain evidence="1">ASD5510</strain>
    </source>
</reference>
<dbReference type="Gene3D" id="2.60.120.580">
    <property type="entry name" value="Acetamidase/Formamidase-like domains"/>
    <property type="match status" value="1"/>
</dbReference>
<comment type="caution">
    <text evidence="1">The sequence shown here is derived from an EMBL/GenBank/DDBJ whole genome shotgun (WGS) entry which is preliminary data.</text>
</comment>
<dbReference type="PANTHER" id="PTHR31891:SF1">
    <property type="entry name" value="FORMAMIDASE C869.04-RELATED"/>
    <property type="match status" value="1"/>
</dbReference>
<dbReference type="Proteomes" id="UP001065549">
    <property type="component" value="Unassembled WGS sequence"/>
</dbReference>
<protein>
    <submittedName>
        <fullName evidence="1">Acetamidase/formamidase family protein</fullName>
    </submittedName>
</protein>
<proteinExistence type="predicted"/>
<dbReference type="EMBL" id="JAOSHN010000002">
    <property type="protein sequence ID" value="MCU7377767.1"/>
    <property type="molecule type" value="Genomic_DNA"/>
</dbReference>
<accession>A0A9J6QT72</accession>
<organism evidence="1 2">
    <name type="scientific">Hominibacterium faecale</name>
    <dbReference type="NCBI Taxonomy" id="2839743"/>
    <lineage>
        <taxon>Bacteria</taxon>
        <taxon>Bacillati</taxon>
        <taxon>Bacillota</taxon>
        <taxon>Clostridia</taxon>
        <taxon>Peptostreptococcales</taxon>
        <taxon>Anaerovoracaceae</taxon>
        <taxon>Hominibacterium</taxon>
    </lineage>
</organism>
<dbReference type="Pfam" id="PF03069">
    <property type="entry name" value="FmdA_AmdA"/>
    <property type="match status" value="2"/>
</dbReference>
<dbReference type="RefSeq" id="WP_148394945.1">
    <property type="nucleotide sequence ID" value="NZ_JAJAGH010000004.1"/>
</dbReference>
<dbReference type="AlphaFoldDB" id="A0A9J6QT72"/>
<evidence type="ECO:0000313" key="1">
    <source>
        <dbReference type="EMBL" id="MCU7377767.1"/>
    </source>
</evidence>
<dbReference type="GO" id="GO:0016811">
    <property type="term" value="F:hydrolase activity, acting on carbon-nitrogen (but not peptide) bonds, in linear amides"/>
    <property type="evidence" value="ECO:0007669"/>
    <property type="project" value="InterPro"/>
</dbReference>
<dbReference type="SUPFAM" id="SSF141130">
    <property type="entry name" value="Acetamidase/Formamidase-like"/>
    <property type="match status" value="1"/>
</dbReference>
<dbReference type="InterPro" id="IPR004304">
    <property type="entry name" value="FmdA_AmdA"/>
</dbReference>
<name>A0A9J6QT72_9FIRM</name>
<sequence>MLHLKSDKTIYQFSDQNEPVMTVSPGATILIETMDCFANQLRSPEDKMETLDWDRTNPATGPIYVQGAQPGDTLKVTIDKIELNEKGTSVCGEGMGILGHLLKDSHTRVIPVSDGQAHFAPGIDIPLNPMIGVIGVAPESGKSINAGTPGHHGGNMDNKMVTEGATIYFPVAVDGALFAMGDLHAAMGDGEIGVSGLEIPAEVTVTLELIKEKAQTEPVLEDRDYWSVIVSRESLDQAASDATETMFLFLKERVDMSDPDLTILMSLAGQLQFCQVVDPLKTVRFVIPKGYLGQIEF</sequence>